<dbReference type="InterPro" id="IPR027805">
    <property type="entry name" value="Transposase_HTH_dom"/>
</dbReference>
<evidence type="ECO:0000256" key="1">
    <source>
        <dbReference type="ARBA" id="ARBA00001968"/>
    </source>
</evidence>
<dbReference type="Proteomes" id="UP000000214">
    <property type="component" value="Chromosome"/>
</dbReference>
<reference evidence="5 6" key="1">
    <citation type="journal article" date="2012" name="BMC Genomics">
        <title>The genome sequence of Propionibacterium acidipropionici provides insights into its biotechnological and industrial potential.</title>
        <authorList>
            <person name="Parizzi L.P."/>
            <person name="Grassi M.C."/>
            <person name="Llerena L.A."/>
            <person name="Carazzolle M.F."/>
            <person name="Queiroz V.L."/>
            <person name="Lunardi I."/>
            <person name="Zeidler A.F."/>
            <person name="Teixeira P.J."/>
            <person name="Mieczkowski P."/>
            <person name="Rincones J."/>
            <person name="Pereira G.A."/>
        </authorList>
    </citation>
    <scope>NUCLEOTIDE SEQUENCE [LARGE SCALE GENOMIC DNA]</scope>
    <source>
        <strain evidence="6">ATCC 4875 / DSM 20272 / JCM 6432 / NBRC 12425 / NCIMB 8070</strain>
    </source>
</reference>
<dbReference type="InterPro" id="IPR027806">
    <property type="entry name" value="HARBI1_dom"/>
</dbReference>
<evidence type="ECO:0000259" key="4">
    <source>
        <dbReference type="Pfam" id="PF13613"/>
    </source>
</evidence>
<accession>K7RWG1</accession>
<dbReference type="STRING" id="1171373.PACID_29960"/>
<protein>
    <submittedName>
        <fullName evidence="5">Transposase, IS4 family</fullName>
    </submittedName>
</protein>
<sequence>MKNSTGLDVIVFQELIDIIIDSHHEVRVPPVLGLVAALKATLMYLRRNRTQADIADGYGASQPTISRAITALVPVIAAVLEHLVPVAEDVAPGDVYLIDGTLLPCWSWTDRPDLYSGKHHTTGVNVQVASSLEGRIAWVSDPLPGSTHDVTALDTHGLLDGHDPTHFIADNGYIGRQMTTPVKKPIGHELPENDKTYNTSVNKLRWPIERAISHLKNWRILHTDYRRPFNTLQTTLTAVLGLYFLTNP</sequence>
<feature type="domain" description="Transposase Helix-turn-helix" evidence="4">
    <location>
        <begin position="40"/>
        <end position="80"/>
    </location>
</feature>
<dbReference type="eggNOG" id="ENOG5030NAT">
    <property type="taxonomic scope" value="Bacteria"/>
</dbReference>
<organism evidence="5 6">
    <name type="scientific">Acidipropionibacterium acidipropionici (strain ATCC 4875 / DSM 20272 / JCM 6432 / NBRC 12425 / NCIMB 8070 / 4)</name>
    <name type="common">Propionibacterium acidipropionici</name>
    <dbReference type="NCBI Taxonomy" id="1171373"/>
    <lineage>
        <taxon>Bacteria</taxon>
        <taxon>Bacillati</taxon>
        <taxon>Actinomycetota</taxon>
        <taxon>Actinomycetes</taxon>
        <taxon>Propionibacteriales</taxon>
        <taxon>Propionibacteriaceae</taxon>
        <taxon>Acidipropionibacterium</taxon>
    </lineage>
</organism>
<dbReference type="GO" id="GO:0046872">
    <property type="term" value="F:metal ion binding"/>
    <property type="evidence" value="ECO:0007669"/>
    <property type="project" value="UniProtKB-KW"/>
</dbReference>
<evidence type="ECO:0000256" key="2">
    <source>
        <dbReference type="ARBA" id="ARBA00022723"/>
    </source>
</evidence>
<name>K7RWG1_ACIA4</name>
<dbReference type="Pfam" id="PF13359">
    <property type="entry name" value="DDE_Tnp_4"/>
    <property type="match status" value="1"/>
</dbReference>
<evidence type="ECO:0000313" key="6">
    <source>
        <dbReference type="Proteomes" id="UP000000214"/>
    </source>
</evidence>
<evidence type="ECO:0000313" key="5">
    <source>
        <dbReference type="EMBL" id="AFV90761.1"/>
    </source>
</evidence>
<keyword evidence="2" id="KW-0479">Metal-binding</keyword>
<feature type="domain" description="DDE Tnp4" evidence="3">
    <location>
        <begin position="98"/>
        <end position="242"/>
    </location>
</feature>
<dbReference type="Gene3D" id="1.10.10.60">
    <property type="entry name" value="Homeodomain-like"/>
    <property type="match status" value="1"/>
</dbReference>
<gene>
    <name evidence="5" type="ordered locus">PACID_29960</name>
</gene>
<dbReference type="KEGG" id="pbo:PACID_29960"/>
<dbReference type="AlphaFoldDB" id="K7RWG1"/>
<dbReference type="EMBL" id="CP003493">
    <property type="protein sequence ID" value="AFV90761.1"/>
    <property type="molecule type" value="Genomic_DNA"/>
</dbReference>
<evidence type="ECO:0000259" key="3">
    <source>
        <dbReference type="Pfam" id="PF13359"/>
    </source>
</evidence>
<proteinExistence type="predicted"/>
<dbReference type="HOGENOM" id="CLU_074104_2_0_11"/>
<dbReference type="Pfam" id="PF13613">
    <property type="entry name" value="HTH_Tnp_4"/>
    <property type="match status" value="1"/>
</dbReference>
<dbReference type="PATRIC" id="fig|1171373.8.peg.2947"/>
<comment type="cofactor">
    <cofactor evidence="1">
        <name>a divalent metal cation</name>
        <dbReference type="ChEBI" id="CHEBI:60240"/>
    </cofactor>
</comment>